<dbReference type="InterPro" id="IPR050039">
    <property type="entry name" value="MAB_1171c-like"/>
</dbReference>
<reference evidence="3 4" key="1">
    <citation type="submission" date="2016-10" db="EMBL/GenBank/DDBJ databases">
        <authorList>
            <person name="de Groot N.N."/>
        </authorList>
    </citation>
    <scope>NUCLEOTIDE SEQUENCE [LARGE SCALE GENOMIC DNA]</scope>
    <source>
        <strain evidence="3 4">CGMCC 4.1877</strain>
    </source>
</reference>
<keyword evidence="1" id="KW-0472">Membrane</keyword>
<feature type="transmembrane region" description="Helical" evidence="1">
    <location>
        <begin position="220"/>
        <end position="239"/>
    </location>
</feature>
<feature type="transmembrane region" description="Helical" evidence="1">
    <location>
        <begin position="68"/>
        <end position="89"/>
    </location>
</feature>
<name>A0A1I5GWP6_PSUAM</name>
<evidence type="ECO:0000313" key="3">
    <source>
        <dbReference type="EMBL" id="SFO40432.1"/>
    </source>
</evidence>
<feature type="domain" description="DUF6545" evidence="2">
    <location>
        <begin position="242"/>
        <end position="361"/>
    </location>
</feature>
<dbReference type="InterPro" id="IPR046675">
    <property type="entry name" value="DUF6545"/>
</dbReference>
<proteinExistence type="predicted"/>
<dbReference type="STRING" id="260086.SAMN05216207_105212"/>
<feature type="transmembrane region" description="Helical" evidence="1">
    <location>
        <begin position="172"/>
        <end position="192"/>
    </location>
</feature>
<feature type="transmembrane region" description="Helical" evidence="1">
    <location>
        <begin position="35"/>
        <end position="56"/>
    </location>
</feature>
<dbReference type="EMBL" id="FOUY01000052">
    <property type="protein sequence ID" value="SFO40432.1"/>
    <property type="molecule type" value="Genomic_DNA"/>
</dbReference>
<protein>
    <recommendedName>
        <fullName evidence="2">DUF6545 domain-containing protein</fullName>
    </recommendedName>
</protein>
<dbReference type="AlphaFoldDB" id="A0A1I5GWP6"/>
<dbReference type="RefSeq" id="WP_093354541.1">
    <property type="nucleotide sequence ID" value="NZ_FOUY01000052.1"/>
</dbReference>
<evidence type="ECO:0000259" key="2">
    <source>
        <dbReference type="Pfam" id="PF20182"/>
    </source>
</evidence>
<dbReference type="OrthoDB" id="3675041at2"/>
<feature type="transmembrane region" description="Helical" evidence="1">
    <location>
        <begin position="101"/>
        <end position="119"/>
    </location>
</feature>
<keyword evidence="4" id="KW-1185">Reference proteome</keyword>
<keyword evidence="1" id="KW-1133">Transmembrane helix</keyword>
<keyword evidence="1" id="KW-0812">Transmembrane</keyword>
<dbReference type="Pfam" id="PF20182">
    <property type="entry name" value="DUF6545"/>
    <property type="match status" value="1"/>
</dbReference>
<organism evidence="3 4">
    <name type="scientific">Pseudonocardia ammonioxydans</name>
    <dbReference type="NCBI Taxonomy" id="260086"/>
    <lineage>
        <taxon>Bacteria</taxon>
        <taxon>Bacillati</taxon>
        <taxon>Actinomycetota</taxon>
        <taxon>Actinomycetes</taxon>
        <taxon>Pseudonocardiales</taxon>
        <taxon>Pseudonocardiaceae</taxon>
        <taxon>Pseudonocardia</taxon>
    </lineage>
</organism>
<accession>A0A1I5GWP6</accession>
<dbReference type="Proteomes" id="UP000199614">
    <property type="component" value="Unassembled WGS sequence"/>
</dbReference>
<evidence type="ECO:0000256" key="1">
    <source>
        <dbReference type="SAM" id="Phobius"/>
    </source>
</evidence>
<gene>
    <name evidence="3" type="ORF">SAMN05216207_105212</name>
</gene>
<feature type="transmembrane region" description="Helical" evidence="1">
    <location>
        <begin position="140"/>
        <end position="160"/>
    </location>
</feature>
<dbReference type="NCBIfam" id="NF042915">
    <property type="entry name" value="MAB_1171c_fam"/>
    <property type="match status" value="1"/>
</dbReference>
<sequence>MTLQVVLVALLGIGATVKAADYRRSIGTTRLLVGLVSAGLLALALGQVISFPVVTASVDMAAPGLGKLTYNALTIMGLCALLSFFIGVGRSPARVRPTVRRTLALGAVVALVLALLILVTPEPYRSHSLNSPHLNHPAVMAFYIVGNIFFVYVFLLGSYWTRRYGAKSEGALAAALSIVSVGLLALVVASAFRAFRVVEVVIVGDSLLWLNAVTFRLNNVGYILVAVGLSLAGVSRAIATWRWWRLRRQQYQDLAPLWSVLTDAYPEVVAQPRSGPGRARLPVAGVRQLFRRRLIEVRDGLLCLSPRLATVTDSAVSGDPDTTAAQILQALKVADVPSAETRAPVIVAAEDEIETLVAISQSIERQRRAPSRL</sequence>
<evidence type="ECO:0000313" key="4">
    <source>
        <dbReference type="Proteomes" id="UP000199614"/>
    </source>
</evidence>